<feature type="domain" description="DUF1468" evidence="2">
    <location>
        <begin position="26"/>
        <end position="161"/>
    </location>
</feature>
<feature type="transmembrane region" description="Helical" evidence="1">
    <location>
        <begin position="97"/>
        <end position="130"/>
    </location>
</feature>
<evidence type="ECO:0000313" key="3">
    <source>
        <dbReference type="EMBL" id="MBL0428467.1"/>
    </source>
</evidence>
<keyword evidence="1" id="KW-0812">Transmembrane</keyword>
<dbReference type="EMBL" id="JAEQND010000018">
    <property type="protein sequence ID" value="MBL0428467.1"/>
    <property type="molecule type" value="Genomic_DNA"/>
</dbReference>
<reference evidence="3 4" key="1">
    <citation type="journal article" date="2017" name="Int. J. Syst. Evol. Microbiol.">
        <title>Ramlibacter alkalitolerans sp. nov., alkali-tolerant bacterium isolated from soil of ginseng.</title>
        <authorList>
            <person name="Lee D.H."/>
            <person name="Cha C.J."/>
        </authorList>
    </citation>
    <scope>NUCLEOTIDE SEQUENCE [LARGE SCALE GENOMIC DNA]</scope>
    <source>
        <strain evidence="3 4">KACC 19305</strain>
    </source>
</reference>
<evidence type="ECO:0000256" key="1">
    <source>
        <dbReference type="SAM" id="Phobius"/>
    </source>
</evidence>
<name>A0ABS1JW95_9BURK</name>
<organism evidence="3 4">
    <name type="scientific">Ramlibacter alkalitolerans</name>
    <dbReference type="NCBI Taxonomy" id="2039631"/>
    <lineage>
        <taxon>Bacteria</taxon>
        <taxon>Pseudomonadati</taxon>
        <taxon>Pseudomonadota</taxon>
        <taxon>Betaproteobacteria</taxon>
        <taxon>Burkholderiales</taxon>
        <taxon>Comamonadaceae</taxon>
        <taxon>Ramlibacter</taxon>
    </lineage>
</organism>
<comment type="caution">
    <text evidence="3">The sequence shown here is derived from an EMBL/GenBank/DDBJ whole genome shotgun (WGS) entry which is preliminary data.</text>
</comment>
<gene>
    <name evidence="3" type="ORF">JI746_25405</name>
</gene>
<proteinExistence type="predicted"/>
<feature type="transmembrane region" description="Helical" evidence="1">
    <location>
        <begin position="59"/>
        <end position="77"/>
    </location>
</feature>
<keyword evidence="1" id="KW-1133">Transmembrane helix</keyword>
<dbReference type="Pfam" id="PF07331">
    <property type="entry name" value="TctB"/>
    <property type="match status" value="1"/>
</dbReference>
<evidence type="ECO:0000259" key="2">
    <source>
        <dbReference type="Pfam" id="PF07331"/>
    </source>
</evidence>
<accession>A0ABS1JW95</accession>
<feature type="transmembrane region" description="Helical" evidence="1">
    <location>
        <begin position="136"/>
        <end position="157"/>
    </location>
</feature>
<protein>
    <submittedName>
        <fullName evidence="3">Tripartite tricarboxylate transporter TctB family protein</fullName>
    </submittedName>
</protein>
<dbReference type="Proteomes" id="UP000622707">
    <property type="component" value="Unassembled WGS sequence"/>
</dbReference>
<keyword evidence="4" id="KW-1185">Reference proteome</keyword>
<evidence type="ECO:0000313" key="4">
    <source>
        <dbReference type="Proteomes" id="UP000622707"/>
    </source>
</evidence>
<dbReference type="InterPro" id="IPR009936">
    <property type="entry name" value="DUF1468"/>
</dbReference>
<sequence length="174" mass="18844">MDIQQREPIVEERTGVPTFAVEAGVAALVLLMGLVVTTASWKLGAGWMSDGPGAGYFPFYIGVILCISGAGTLYQSLFGKKRNHEIFVDGEQIKRVLMVLVPAAIYVGAIQLLGMYVASAIYIAAFMIVLGKFSRIKSVLLGVAIAVLFFAMFEVWFKVPLEKGLLNPTGFLGY</sequence>
<keyword evidence="1" id="KW-0472">Membrane</keyword>
<dbReference type="RefSeq" id="WP_201693101.1">
    <property type="nucleotide sequence ID" value="NZ_JAEQND010000018.1"/>
</dbReference>
<feature type="transmembrane region" description="Helical" evidence="1">
    <location>
        <begin position="20"/>
        <end position="39"/>
    </location>
</feature>